<dbReference type="PROSITE" id="PS00107">
    <property type="entry name" value="PROTEIN_KINASE_ATP"/>
    <property type="match status" value="1"/>
</dbReference>
<name>A0A2P4NYP2_RHIID</name>
<evidence type="ECO:0000313" key="8">
    <source>
        <dbReference type="Proteomes" id="UP000018888"/>
    </source>
</evidence>
<keyword evidence="4 5" id="KW-0067">ATP-binding</keyword>
<evidence type="ECO:0000256" key="4">
    <source>
        <dbReference type="ARBA" id="ARBA00022840"/>
    </source>
</evidence>
<sequence>MSSESLDCMSHLEEYYTNWIKELLDVRKIHYDPHDLKILPKTIGFGGSASVYAAKWKDTSTIYAIKKFVENKEVYLTDLANSHENIIQFRGITKLEDGKKYSLVLEYADGGTLRSYLRNNTITFNWENQLKFAKEIASAILWLHDVKEIIHGDLHPNNILIHKDTIKLADFGRSCIKGSDINTGTYGLIPYMDPKFFETNSYRLTEKSDIYSLGVLYWELTSRKSPFDFEKKSSDDHLSIITNILKLLREEPIEDTNDKFVVLYKKCWEHEPDNRPNILKVISELNCIDPENNNVSIIPEESEESEKTANVYSCQIAIK</sequence>
<feature type="domain" description="Protein kinase" evidence="6">
    <location>
        <begin position="37"/>
        <end position="292"/>
    </location>
</feature>
<dbReference type="PROSITE" id="PS50011">
    <property type="entry name" value="PROTEIN_KINASE_DOM"/>
    <property type="match status" value="1"/>
</dbReference>
<dbReference type="GO" id="GO:0005524">
    <property type="term" value="F:ATP binding"/>
    <property type="evidence" value="ECO:0007669"/>
    <property type="project" value="UniProtKB-UniRule"/>
</dbReference>
<proteinExistence type="predicted"/>
<dbReference type="PANTHER" id="PTHR44329">
    <property type="entry name" value="SERINE/THREONINE-PROTEIN KINASE TNNI3K-RELATED"/>
    <property type="match status" value="1"/>
</dbReference>
<dbReference type="Proteomes" id="UP000018888">
    <property type="component" value="Unassembled WGS sequence"/>
</dbReference>
<keyword evidence="1" id="KW-0808">Transferase</keyword>
<dbReference type="InterPro" id="IPR051681">
    <property type="entry name" value="Ser/Thr_Kinases-Pseudokinases"/>
</dbReference>
<protein>
    <submittedName>
        <fullName evidence="7">Kinase-like domain-containing protein</fullName>
    </submittedName>
</protein>
<dbReference type="Gene3D" id="1.10.510.10">
    <property type="entry name" value="Transferase(Phosphotransferase) domain 1"/>
    <property type="match status" value="1"/>
</dbReference>
<dbReference type="InterPro" id="IPR000719">
    <property type="entry name" value="Prot_kinase_dom"/>
</dbReference>
<evidence type="ECO:0000256" key="5">
    <source>
        <dbReference type="PROSITE-ProRule" id="PRU10141"/>
    </source>
</evidence>
<comment type="caution">
    <text evidence="7">The sequence shown here is derived from an EMBL/GenBank/DDBJ whole genome shotgun (WGS) entry which is preliminary data.</text>
</comment>
<keyword evidence="3" id="KW-0418">Kinase</keyword>
<dbReference type="GO" id="GO:0004674">
    <property type="term" value="F:protein serine/threonine kinase activity"/>
    <property type="evidence" value="ECO:0007669"/>
    <property type="project" value="TreeGrafter"/>
</dbReference>
<dbReference type="InterPro" id="IPR011009">
    <property type="entry name" value="Kinase-like_dom_sf"/>
</dbReference>
<dbReference type="VEuPathDB" id="FungiDB:RhiirFUN_004974"/>
<keyword evidence="8" id="KW-1185">Reference proteome</keyword>
<dbReference type="AlphaFoldDB" id="A0A2P4NYP2"/>
<reference evidence="7 8" key="2">
    <citation type="journal article" date="2018" name="New Phytol.">
        <title>High intraspecific genome diversity in the model arbuscular mycorrhizal symbiont Rhizophagus irregularis.</title>
        <authorList>
            <person name="Chen E.C.H."/>
            <person name="Morin E."/>
            <person name="Beaudet D."/>
            <person name="Noel J."/>
            <person name="Yildirir G."/>
            <person name="Ndikumana S."/>
            <person name="Charron P."/>
            <person name="St-Onge C."/>
            <person name="Giorgi J."/>
            <person name="Kruger M."/>
            <person name="Marton T."/>
            <person name="Ropars J."/>
            <person name="Grigoriev I.V."/>
            <person name="Hainaut M."/>
            <person name="Henrissat B."/>
            <person name="Roux C."/>
            <person name="Martin F."/>
            <person name="Corradi N."/>
        </authorList>
    </citation>
    <scope>NUCLEOTIDE SEQUENCE [LARGE SCALE GENOMIC DNA]</scope>
    <source>
        <strain evidence="7 8">DAOM 197198</strain>
    </source>
</reference>
<dbReference type="Pfam" id="PF00069">
    <property type="entry name" value="Pkinase"/>
    <property type="match status" value="1"/>
</dbReference>
<evidence type="ECO:0000259" key="6">
    <source>
        <dbReference type="PROSITE" id="PS50011"/>
    </source>
</evidence>
<dbReference type="SUPFAM" id="SSF56112">
    <property type="entry name" value="Protein kinase-like (PK-like)"/>
    <property type="match status" value="1"/>
</dbReference>
<accession>A0A2P4NYP2</accession>
<evidence type="ECO:0000313" key="7">
    <source>
        <dbReference type="EMBL" id="POG58266.1"/>
    </source>
</evidence>
<dbReference type="EMBL" id="AUPC02000550">
    <property type="protein sequence ID" value="POG58266.1"/>
    <property type="molecule type" value="Genomic_DNA"/>
</dbReference>
<evidence type="ECO:0000256" key="1">
    <source>
        <dbReference type="ARBA" id="ARBA00022679"/>
    </source>
</evidence>
<reference evidence="7 8" key="1">
    <citation type="journal article" date="2013" name="Proc. Natl. Acad. Sci. U.S.A.">
        <title>Genome of an arbuscular mycorrhizal fungus provides insight into the oldest plant symbiosis.</title>
        <authorList>
            <person name="Tisserant E."/>
            <person name="Malbreil M."/>
            <person name="Kuo A."/>
            <person name="Kohler A."/>
            <person name="Symeonidi A."/>
            <person name="Balestrini R."/>
            <person name="Charron P."/>
            <person name="Duensing N."/>
            <person name="Frei Dit Frey N."/>
            <person name="Gianinazzi-Pearson V."/>
            <person name="Gilbert L.B."/>
            <person name="Handa Y."/>
            <person name="Herr J.R."/>
            <person name="Hijri M."/>
            <person name="Koul R."/>
            <person name="Kawaguchi M."/>
            <person name="Krajinski F."/>
            <person name="Lammers P.J."/>
            <person name="Masclaux F.G."/>
            <person name="Murat C."/>
            <person name="Morin E."/>
            <person name="Ndikumana S."/>
            <person name="Pagni M."/>
            <person name="Petitpierre D."/>
            <person name="Requena N."/>
            <person name="Rosikiewicz P."/>
            <person name="Riley R."/>
            <person name="Saito K."/>
            <person name="San Clemente H."/>
            <person name="Shapiro H."/>
            <person name="van Tuinen D."/>
            <person name="Becard G."/>
            <person name="Bonfante P."/>
            <person name="Paszkowski U."/>
            <person name="Shachar-Hill Y.Y."/>
            <person name="Tuskan G.A."/>
            <person name="Young P.W."/>
            <person name="Sanders I.R."/>
            <person name="Henrissat B."/>
            <person name="Rensing S.A."/>
            <person name="Grigoriev I.V."/>
            <person name="Corradi N."/>
            <person name="Roux C."/>
            <person name="Martin F."/>
        </authorList>
    </citation>
    <scope>NUCLEOTIDE SEQUENCE [LARGE SCALE GENOMIC DNA]</scope>
    <source>
        <strain evidence="7 8">DAOM 197198</strain>
    </source>
</reference>
<evidence type="ECO:0000256" key="2">
    <source>
        <dbReference type="ARBA" id="ARBA00022741"/>
    </source>
</evidence>
<dbReference type="InterPro" id="IPR017441">
    <property type="entry name" value="Protein_kinase_ATP_BS"/>
</dbReference>
<feature type="binding site" evidence="5">
    <location>
        <position position="67"/>
    </location>
    <ligand>
        <name>ATP</name>
        <dbReference type="ChEBI" id="CHEBI:30616"/>
    </ligand>
</feature>
<keyword evidence="2 5" id="KW-0547">Nucleotide-binding</keyword>
<gene>
    <name evidence="7" type="ORF">GLOIN_2v1488735</name>
</gene>
<dbReference type="PANTHER" id="PTHR44329:SF288">
    <property type="entry name" value="MITOGEN-ACTIVATED PROTEIN KINASE KINASE KINASE 20"/>
    <property type="match status" value="1"/>
</dbReference>
<evidence type="ECO:0000256" key="3">
    <source>
        <dbReference type="ARBA" id="ARBA00022777"/>
    </source>
</evidence>
<organism evidence="7 8">
    <name type="scientific">Rhizophagus irregularis (strain DAOM 181602 / DAOM 197198 / MUCL 43194)</name>
    <name type="common">Arbuscular mycorrhizal fungus</name>
    <name type="synonym">Glomus intraradices</name>
    <dbReference type="NCBI Taxonomy" id="747089"/>
    <lineage>
        <taxon>Eukaryota</taxon>
        <taxon>Fungi</taxon>
        <taxon>Fungi incertae sedis</taxon>
        <taxon>Mucoromycota</taxon>
        <taxon>Glomeromycotina</taxon>
        <taxon>Glomeromycetes</taxon>
        <taxon>Glomerales</taxon>
        <taxon>Glomeraceae</taxon>
        <taxon>Rhizophagus</taxon>
    </lineage>
</organism>